<accession>A0A0B3RRR3</accession>
<dbReference type="Pfam" id="PF00400">
    <property type="entry name" value="WD40"/>
    <property type="match status" value="1"/>
</dbReference>
<dbReference type="InterPro" id="IPR015943">
    <property type="entry name" value="WD40/YVTN_repeat-like_dom_sf"/>
</dbReference>
<dbReference type="InterPro" id="IPR001680">
    <property type="entry name" value="WD40_rpt"/>
</dbReference>
<keyword evidence="2" id="KW-1185">Reference proteome</keyword>
<evidence type="ECO:0000313" key="2">
    <source>
        <dbReference type="Proteomes" id="UP000030960"/>
    </source>
</evidence>
<dbReference type="PATRIC" id="fig|1515334.3.peg.4845"/>
<dbReference type="Proteomes" id="UP000030960">
    <property type="component" value="Unassembled WGS sequence"/>
</dbReference>
<protein>
    <recommendedName>
        <fullName evidence="3">Anaphase-promoting complex subunit 4 WD40 domain-containing protein</fullName>
    </recommendedName>
</protein>
<dbReference type="Gene3D" id="2.130.10.10">
    <property type="entry name" value="YVTN repeat-like/Quinoprotein amine dehydrogenase"/>
    <property type="match status" value="2"/>
</dbReference>
<evidence type="ECO:0008006" key="3">
    <source>
        <dbReference type="Google" id="ProtNLM"/>
    </source>
</evidence>
<comment type="caution">
    <text evidence="1">The sequence shown here is derived from an EMBL/GenBank/DDBJ whole genome shotgun (WGS) entry which is preliminary data.</text>
</comment>
<dbReference type="EMBL" id="JSUQ01000024">
    <property type="protein sequence ID" value="KHQ50597.1"/>
    <property type="molecule type" value="Genomic_DNA"/>
</dbReference>
<dbReference type="STRING" id="561184.SAMN05216376_11289"/>
<name>A0A0B3RRR3_9RHOB</name>
<gene>
    <name evidence="1" type="ORF">OA50_04817</name>
</gene>
<dbReference type="RefSeq" id="WP_043145838.1">
    <property type="nucleotide sequence ID" value="NZ_JSUQ01000024.1"/>
</dbReference>
<reference evidence="1 2" key="1">
    <citation type="submission" date="2014-10" db="EMBL/GenBank/DDBJ databases">
        <title>Genome sequence of Ponticoccus sp. strain UMTAT08 isolated from clonal culture of toxic dinoflagellate Alexandrium tamiyavanichii.</title>
        <authorList>
            <person name="Gan H.Y."/>
            <person name="Muhd D.-D."/>
            <person name="Mohd Noor M.E."/>
            <person name="Yeong Y.S."/>
            <person name="Usup G."/>
        </authorList>
    </citation>
    <scope>NUCLEOTIDE SEQUENCE [LARGE SCALE GENOMIC DNA]</scope>
    <source>
        <strain evidence="1 2">UMTAT08</strain>
    </source>
</reference>
<sequence>MIETKPPQALSLFDLIGREWTLSAPVQQVGFNASGSAVACRMEGGGLALLPMADAEHPEKRIRMEFDTGRTTIRPRENPVAPPVGAEVSLSEAPGFCALGEQGFAVVDQAGALTRVTARGQVVKLAQAGAGPVTALCAVQRQEAICVARGGALALLRAEDFAPLADCDLGEPVTQLAASGDGVLIAARCGERIVVLKAETLETRADIPAKGTLDCLAWSPDRKWIVAGCRETSLVVVNVLRGEADVIEGFPAPVGSAAFSDKANVLVASGAFRVVGWRCPDLPFGKYEGDPIHTGKPGLTLVDRVAPNPTRDSCAVGYANGLVTLCPLGQPDELMLVEGKGASVTAMEWSADGQHLALGFADGRAAILTFPKVMFK</sequence>
<dbReference type="SUPFAM" id="SSF69322">
    <property type="entry name" value="Tricorn protease domain 2"/>
    <property type="match status" value="1"/>
</dbReference>
<dbReference type="OrthoDB" id="8192299at2"/>
<evidence type="ECO:0000313" key="1">
    <source>
        <dbReference type="EMBL" id="KHQ50597.1"/>
    </source>
</evidence>
<dbReference type="AlphaFoldDB" id="A0A0B3RRR3"/>
<proteinExistence type="predicted"/>
<organism evidence="1 2">
    <name type="scientific">Mameliella alba</name>
    <dbReference type="NCBI Taxonomy" id="561184"/>
    <lineage>
        <taxon>Bacteria</taxon>
        <taxon>Pseudomonadati</taxon>
        <taxon>Pseudomonadota</taxon>
        <taxon>Alphaproteobacteria</taxon>
        <taxon>Rhodobacterales</taxon>
        <taxon>Roseobacteraceae</taxon>
        <taxon>Mameliella</taxon>
    </lineage>
</organism>